<dbReference type="EMBL" id="QJKJ01000940">
    <property type="protein sequence ID" value="RDY09964.1"/>
    <property type="molecule type" value="Genomic_DNA"/>
</dbReference>
<sequence>MALKARDSRHKHAEKLETKPKGKALKTQSHSESSNQSSNGSTDYEILNEKEEYKNFTKKDKYKKYSKDEDREILLDSSRIAANTSISIELERTTREFVEIFLAFTCNKLV</sequence>
<evidence type="ECO:0000256" key="1">
    <source>
        <dbReference type="SAM" id="MobiDB-lite"/>
    </source>
</evidence>
<accession>A0A371I4R2</accession>
<feature type="region of interest" description="Disordered" evidence="1">
    <location>
        <begin position="1"/>
        <end position="45"/>
    </location>
</feature>
<evidence type="ECO:0000313" key="3">
    <source>
        <dbReference type="Proteomes" id="UP000257109"/>
    </source>
</evidence>
<protein>
    <submittedName>
        <fullName evidence="2">Uncharacterized protein</fullName>
    </submittedName>
</protein>
<reference evidence="2" key="1">
    <citation type="submission" date="2018-05" db="EMBL/GenBank/DDBJ databases">
        <title>Draft genome of Mucuna pruriens seed.</title>
        <authorList>
            <person name="Nnadi N.E."/>
            <person name="Vos R."/>
            <person name="Hasami M.H."/>
            <person name="Devisetty U.K."/>
            <person name="Aguiy J.C."/>
        </authorList>
    </citation>
    <scope>NUCLEOTIDE SEQUENCE [LARGE SCALE GENOMIC DNA]</scope>
    <source>
        <strain evidence="2">JCA_2017</strain>
    </source>
</reference>
<evidence type="ECO:0000313" key="2">
    <source>
        <dbReference type="EMBL" id="RDY09964.1"/>
    </source>
</evidence>
<gene>
    <name evidence="2" type="ORF">CR513_05579</name>
</gene>
<dbReference type="Proteomes" id="UP000257109">
    <property type="component" value="Unassembled WGS sequence"/>
</dbReference>
<organism evidence="2 3">
    <name type="scientific">Mucuna pruriens</name>
    <name type="common">Velvet bean</name>
    <name type="synonym">Dolichos pruriens</name>
    <dbReference type="NCBI Taxonomy" id="157652"/>
    <lineage>
        <taxon>Eukaryota</taxon>
        <taxon>Viridiplantae</taxon>
        <taxon>Streptophyta</taxon>
        <taxon>Embryophyta</taxon>
        <taxon>Tracheophyta</taxon>
        <taxon>Spermatophyta</taxon>
        <taxon>Magnoliopsida</taxon>
        <taxon>eudicotyledons</taxon>
        <taxon>Gunneridae</taxon>
        <taxon>Pentapetalae</taxon>
        <taxon>rosids</taxon>
        <taxon>fabids</taxon>
        <taxon>Fabales</taxon>
        <taxon>Fabaceae</taxon>
        <taxon>Papilionoideae</taxon>
        <taxon>50 kb inversion clade</taxon>
        <taxon>NPAAA clade</taxon>
        <taxon>indigoferoid/millettioid clade</taxon>
        <taxon>Phaseoleae</taxon>
        <taxon>Mucuna</taxon>
    </lineage>
</organism>
<feature type="non-terminal residue" evidence="2">
    <location>
        <position position="1"/>
    </location>
</feature>
<keyword evidence="3" id="KW-1185">Reference proteome</keyword>
<comment type="caution">
    <text evidence="2">The sequence shown here is derived from an EMBL/GenBank/DDBJ whole genome shotgun (WGS) entry which is preliminary data.</text>
</comment>
<dbReference type="AlphaFoldDB" id="A0A371I4R2"/>
<feature type="compositionally biased region" description="Low complexity" evidence="1">
    <location>
        <begin position="28"/>
        <end position="41"/>
    </location>
</feature>
<name>A0A371I4R2_MUCPR</name>
<proteinExistence type="predicted"/>